<comment type="subcellular location">
    <subcellularLocation>
        <location evidence="6">Cytoplasm</location>
    </subcellularLocation>
</comment>
<dbReference type="Proteomes" id="UP000194632">
    <property type="component" value="Unassembled WGS sequence"/>
</dbReference>
<evidence type="ECO:0000259" key="7">
    <source>
        <dbReference type="Pfam" id="PF02492"/>
    </source>
</evidence>
<comment type="subunit">
    <text evidence="6">Homodimer. UreD, UreF and UreG form a complex that acts as a GTP-hydrolysis-dependent molecular chaperone, activating the urease apoprotein by helping to assemble the nickel containing metallocenter of UreC. The UreE protein probably delivers the nickel.</text>
</comment>
<evidence type="ECO:0000256" key="3">
    <source>
        <dbReference type="ARBA" id="ARBA00022988"/>
    </source>
</evidence>
<evidence type="ECO:0000256" key="4">
    <source>
        <dbReference type="ARBA" id="ARBA00023134"/>
    </source>
</evidence>
<dbReference type="GO" id="GO:0003924">
    <property type="term" value="F:GTPase activity"/>
    <property type="evidence" value="ECO:0007669"/>
    <property type="project" value="InterPro"/>
</dbReference>
<keyword evidence="9" id="KW-1185">Reference proteome</keyword>
<dbReference type="OrthoDB" id="9802035at2"/>
<dbReference type="GO" id="GO:0005737">
    <property type="term" value="C:cytoplasm"/>
    <property type="evidence" value="ECO:0007669"/>
    <property type="project" value="UniProtKB-SubCell"/>
</dbReference>
<dbReference type="GO" id="GO:0016151">
    <property type="term" value="F:nickel cation binding"/>
    <property type="evidence" value="ECO:0007669"/>
    <property type="project" value="UniProtKB-UniRule"/>
</dbReference>
<comment type="caution">
    <text evidence="8">The sequence shown here is derived from an EMBL/GenBank/DDBJ whole genome shotgun (WGS) entry which is preliminary data.</text>
</comment>
<evidence type="ECO:0000313" key="9">
    <source>
        <dbReference type="Proteomes" id="UP000194632"/>
    </source>
</evidence>
<dbReference type="InterPro" id="IPR003495">
    <property type="entry name" value="CobW/HypB/UreG_nucleotide-bd"/>
</dbReference>
<evidence type="ECO:0000256" key="6">
    <source>
        <dbReference type="HAMAP-Rule" id="MF_01389"/>
    </source>
</evidence>
<dbReference type="GO" id="GO:0005525">
    <property type="term" value="F:GTP binding"/>
    <property type="evidence" value="ECO:0007669"/>
    <property type="project" value="UniProtKB-KW"/>
</dbReference>
<dbReference type="GO" id="GO:0043419">
    <property type="term" value="P:urea catabolic process"/>
    <property type="evidence" value="ECO:0007669"/>
    <property type="project" value="InterPro"/>
</dbReference>
<feature type="binding site" evidence="6">
    <location>
        <begin position="12"/>
        <end position="19"/>
    </location>
    <ligand>
        <name>GTP</name>
        <dbReference type="ChEBI" id="CHEBI:37565"/>
    </ligand>
</feature>
<keyword evidence="5 6" id="KW-0143">Chaperone</keyword>
<name>A0A243QH38_9ACTN</name>
<evidence type="ECO:0000256" key="5">
    <source>
        <dbReference type="ARBA" id="ARBA00023186"/>
    </source>
</evidence>
<dbReference type="PANTHER" id="PTHR31715">
    <property type="entry name" value="UREASE ACCESSORY PROTEIN G"/>
    <property type="match status" value="1"/>
</dbReference>
<dbReference type="STRING" id="417102.CA982_02890"/>
<keyword evidence="4 6" id="KW-0342">GTP-binding</keyword>
<feature type="domain" description="CobW/HypB/UreG nucleotide-binding" evidence="7">
    <location>
        <begin position="8"/>
        <end position="178"/>
    </location>
</feature>
<dbReference type="PANTHER" id="PTHR31715:SF0">
    <property type="entry name" value="UREASE ACCESSORY PROTEIN G"/>
    <property type="match status" value="1"/>
</dbReference>
<gene>
    <name evidence="6" type="primary">ureG</name>
    <name evidence="8" type="ORF">CA982_02890</name>
</gene>
<dbReference type="RefSeq" id="WP_086533837.1">
    <property type="nucleotide sequence ID" value="NZ_JBLKRZ010000002.1"/>
</dbReference>
<dbReference type="HAMAP" id="MF_01389">
    <property type="entry name" value="UreG"/>
    <property type="match status" value="1"/>
</dbReference>
<evidence type="ECO:0000256" key="1">
    <source>
        <dbReference type="ARBA" id="ARBA00005732"/>
    </source>
</evidence>
<reference evidence="8 9" key="1">
    <citation type="submission" date="2017-05" db="EMBL/GenBank/DDBJ databases">
        <title>Biotechnological potential of actinobacteria isolated from South African environments.</title>
        <authorList>
            <person name="Le Roes-Hill M."/>
            <person name="Prins A."/>
            <person name="Durrell K.A."/>
        </authorList>
    </citation>
    <scope>NUCLEOTIDE SEQUENCE [LARGE SCALE GENOMIC DNA]</scope>
    <source>
        <strain evidence="8">BS2</strain>
    </source>
</reference>
<dbReference type="InterPro" id="IPR027417">
    <property type="entry name" value="P-loop_NTPase"/>
</dbReference>
<accession>A0A243QH38</accession>
<proteinExistence type="inferred from homology"/>
<dbReference type="InterPro" id="IPR004400">
    <property type="entry name" value="UreG"/>
</dbReference>
<organism evidence="8 9">
    <name type="scientific">Gordonia lacunae</name>
    <dbReference type="NCBI Taxonomy" id="417102"/>
    <lineage>
        <taxon>Bacteria</taxon>
        <taxon>Bacillati</taxon>
        <taxon>Actinomycetota</taxon>
        <taxon>Actinomycetes</taxon>
        <taxon>Mycobacteriales</taxon>
        <taxon>Gordoniaceae</taxon>
        <taxon>Gordonia</taxon>
    </lineage>
</organism>
<sequence length="208" mass="22038">MSSDPIRIGIGGPVGSGKTRLVESLVPVLAERGVDLAVITNDLVTDEDAQRVRRSGVIDPARVRAVETGACPHTAIREDPSVNLAAVDDLAAAYPGLDAVLIESGGDNLAATFSSDLVDYWIFVIDTAAGDDIPRKQGIGLLQADLLLVNKIDLAEMVGADLDRMRHDCSVARPSKPTLFTDLRHQVGIAEIADEIVRGAMLPTPPRA</sequence>
<dbReference type="EMBL" id="NGFO01000002">
    <property type="protein sequence ID" value="OUC80697.1"/>
    <property type="molecule type" value="Genomic_DNA"/>
</dbReference>
<dbReference type="SUPFAM" id="SSF52540">
    <property type="entry name" value="P-loop containing nucleoside triphosphate hydrolases"/>
    <property type="match status" value="1"/>
</dbReference>
<comment type="function">
    <text evidence="6">Facilitates the functional incorporation of the urease nickel metallocenter. This process requires GTP hydrolysis, probably effectuated by UreG.</text>
</comment>
<dbReference type="Gene3D" id="3.40.50.300">
    <property type="entry name" value="P-loop containing nucleotide triphosphate hydrolases"/>
    <property type="match status" value="1"/>
</dbReference>
<keyword evidence="2 6" id="KW-0547">Nucleotide-binding</keyword>
<dbReference type="AlphaFoldDB" id="A0A243QH38"/>
<protein>
    <recommendedName>
        <fullName evidence="6">Urease accessory protein UreG</fullName>
    </recommendedName>
</protein>
<dbReference type="NCBIfam" id="TIGR00101">
    <property type="entry name" value="ureG"/>
    <property type="match status" value="1"/>
</dbReference>
<keyword evidence="3 6" id="KW-0996">Nickel insertion</keyword>
<dbReference type="PIRSF" id="PIRSF005624">
    <property type="entry name" value="Ni-bind_GTPase"/>
    <property type="match status" value="1"/>
</dbReference>
<dbReference type="Pfam" id="PF02492">
    <property type="entry name" value="cobW"/>
    <property type="match status" value="1"/>
</dbReference>
<comment type="similarity">
    <text evidence="1 6">Belongs to the SIMIBI class G3E GTPase family. UreG subfamily.</text>
</comment>
<keyword evidence="6" id="KW-0963">Cytoplasm</keyword>
<evidence type="ECO:0000313" key="8">
    <source>
        <dbReference type="EMBL" id="OUC80697.1"/>
    </source>
</evidence>
<evidence type="ECO:0000256" key="2">
    <source>
        <dbReference type="ARBA" id="ARBA00022741"/>
    </source>
</evidence>